<feature type="domain" description="GGDEF" evidence="5">
    <location>
        <begin position="177"/>
        <end position="314"/>
    </location>
</feature>
<dbReference type="Proteomes" id="UP000623842">
    <property type="component" value="Unassembled WGS sequence"/>
</dbReference>
<dbReference type="SUPFAM" id="SSF52172">
    <property type="entry name" value="CheY-like"/>
    <property type="match status" value="1"/>
</dbReference>
<dbReference type="SMART" id="SM00448">
    <property type="entry name" value="REC"/>
    <property type="match status" value="1"/>
</dbReference>
<dbReference type="GO" id="GO:0000160">
    <property type="term" value="P:phosphorelay signal transduction system"/>
    <property type="evidence" value="ECO:0007669"/>
    <property type="project" value="InterPro"/>
</dbReference>
<feature type="domain" description="Response regulatory" evidence="4">
    <location>
        <begin position="19"/>
        <end position="134"/>
    </location>
</feature>
<comment type="catalytic activity">
    <reaction evidence="2">
        <text>2 GTP = 3',3'-c-di-GMP + 2 diphosphate</text>
        <dbReference type="Rhea" id="RHEA:24898"/>
        <dbReference type="ChEBI" id="CHEBI:33019"/>
        <dbReference type="ChEBI" id="CHEBI:37565"/>
        <dbReference type="ChEBI" id="CHEBI:58805"/>
        <dbReference type="EC" id="2.7.7.65"/>
    </reaction>
</comment>
<dbReference type="EMBL" id="BNCK01000007">
    <property type="protein sequence ID" value="GHG00023.1"/>
    <property type="molecule type" value="Genomic_DNA"/>
</dbReference>
<gene>
    <name evidence="6" type="ORF">GCM10017161_30780</name>
</gene>
<dbReference type="InterPro" id="IPR011006">
    <property type="entry name" value="CheY-like_superfamily"/>
</dbReference>
<dbReference type="GO" id="GO:1902201">
    <property type="term" value="P:negative regulation of bacterial-type flagellum-dependent cell motility"/>
    <property type="evidence" value="ECO:0007669"/>
    <property type="project" value="TreeGrafter"/>
</dbReference>
<evidence type="ECO:0000256" key="2">
    <source>
        <dbReference type="ARBA" id="ARBA00034247"/>
    </source>
</evidence>
<dbReference type="Gene3D" id="3.30.70.270">
    <property type="match status" value="1"/>
</dbReference>
<evidence type="ECO:0000313" key="6">
    <source>
        <dbReference type="EMBL" id="GHG00023.1"/>
    </source>
</evidence>
<dbReference type="GO" id="GO:0043709">
    <property type="term" value="P:cell adhesion involved in single-species biofilm formation"/>
    <property type="evidence" value="ECO:0007669"/>
    <property type="project" value="TreeGrafter"/>
</dbReference>
<dbReference type="PANTHER" id="PTHR45138:SF9">
    <property type="entry name" value="DIGUANYLATE CYCLASE DGCM-RELATED"/>
    <property type="match status" value="1"/>
</dbReference>
<dbReference type="AlphaFoldDB" id="A0A919BNY9"/>
<name>A0A919BNY9_9GAMM</name>
<evidence type="ECO:0000256" key="3">
    <source>
        <dbReference type="PROSITE-ProRule" id="PRU00169"/>
    </source>
</evidence>
<dbReference type="GO" id="GO:0005886">
    <property type="term" value="C:plasma membrane"/>
    <property type="evidence" value="ECO:0007669"/>
    <property type="project" value="TreeGrafter"/>
</dbReference>
<dbReference type="Gene3D" id="3.40.50.2300">
    <property type="match status" value="1"/>
</dbReference>
<proteinExistence type="predicted"/>
<dbReference type="Pfam" id="PF00072">
    <property type="entry name" value="Response_reg"/>
    <property type="match status" value="1"/>
</dbReference>
<dbReference type="PANTHER" id="PTHR45138">
    <property type="entry name" value="REGULATORY COMPONENTS OF SENSORY TRANSDUCTION SYSTEM"/>
    <property type="match status" value="1"/>
</dbReference>
<evidence type="ECO:0000259" key="5">
    <source>
        <dbReference type="PROSITE" id="PS50887"/>
    </source>
</evidence>
<dbReference type="InterPro" id="IPR000160">
    <property type="entry name" value="GGDEF_dom"/>
</dbReference>
<comment type="caution">
    <text evidence="6">The sequence shown here is derived from an EMBL/GenBank/DDBJ whole genome shotgun (WGS) entry which is preliminary data.</text>
</comment>
<dbReference type="InterPro" id="IPR001789">
    <property type="entry name" value="Sig_transdc_resp-reg_receiver"/>
</dbReference>
<dbReference type="EC" id="2.7.7.65" evidence="1"/>
<dbReference type="PROSITE" id="PS50110">
    <property type="entry name" value="RESPONSE_REGULATORY"/>
    <property type="match status" value="1"/>
</dbReference>
<sequence>MVEIKPEVNNRRATDKQFTLLCIDDETANLKVLASIFKENYKVVVCKQAKQGLKIALDILPDLILLDVVMPECSGFELIQQLKKEPSIKHIPVIFITGLQSAEDEQKGLNLGACDYIQKPFNSGIVRARVNTHLEIIRQRQLLERFAHFDSLTEVPNRRKWQIDSESQWIFAREHQEPLVLGIIDIDFFKRYNDSYGHQQGDIVLRKVANSIRRVLFDVGGEIYRCGGEEFYFYIPVVKGTRVEAVLADCSDAVSAMGIQHMSSEASTILTVSIGAIQVLPQAKYNIEQVIAQADDKLYSVKQSTRNAVHFEHFVDVNESGTSQLIRV</sequence>
<dbReference type="GO" id="GO:0052621">
    <property type="term" value="F:diguanylate cyclase activity"/>
    <property type="evidence" value="ECO:0007669"/>
    <property type="project" value="UniProtKB-EC"/>
</dbReference>
<dbReference type="SMART" id="SM00267">
    <property type="entry name" value="GGDEF"/>
    <property type="match status" value="1"/>
</dbReference>
<dbReference type="InterPro" id="IPR043128">
    <property type="entry name" value="Rev_trsase/Diguanyl_cyclase"/>
</dbReference>
<dbReference type="SUPFAM" id="SSF55073">
    <property type="entry name" value="Nucleotide cyclase"/>
    <property type="match status" value="1"/>
</dbReference>
<evidence type="ECO:0000259" key="4">
    <source>
        <dbReference type="PROSITE" id="PS50110"/>
    </source>
</evidence>
<dbReference type="NCBIfam" id="TIGR00254">
    <property type="entry name" value="GGDEF"/>
    <property type="match status" value="1"/>
</dbReference>
<dbReference type="InterPro" id="IPR050469">
    <property type="entry name" value="Diguanylate_Cyclase"/>
</dbReference>
<accession>A0A919BNY9</accession>
<organism evidence="6 7">
    <name type="scientific">Thalassotalea marina</name>
    <dbReference type="NCBI Taxonomy" id="1673741"/>
    <lineage>
        <taxon>Bacteria</taxon>
        <taxon>Pseudomonadati</taxon>
        <taxon>Pseudomonadota</taxon>
        <taxon>Gammaproteobacteria</taxon>
        <taxon>Alteromonadales</taxon>
        <taxon>Colwelliaceae</taxon>
        <taxon>Thalassotalea</taxon>
    </lineage>
</organism>
<protein>
    <recommendedName>
        <fullName evidence="1">diguanylate cyclase</fullName>
        <ecNumber evidence="1">2.7.7.65</ecNumber>
    </recommendedName>
</protein>
<dbReference type="PROSITE" id="PS50887">
    <property type="entry name" value="GGDEF"/>
    <property type="match status" value="1"/>
</dbReference>
<dbReference type="InterPro" id="IPR029787">
    <property type="entry name" value="Nucleotide_cyclase"/>
</dbReference>
<keyword evidence="3" id="KW-0597">Phosphoprotein</keyword>
<evidence type="ECO:0000256" key="1">
    <source>
        <dbReference type="ARBA" id="ARBA00012528"/>
    </source>
</evidence>
<dbReference type="RefSeq" id="WP_189772408.1">
    <property type="nucleotide sequence ID" value="NZ_BNCK01000007.1"/>
</dbReference>
<reference evidence="6" key="2">
    <citation type="submission" date="2020-09" db="EMBL/GenBank/DDBJ databases">
        <authorList>
            <person name="Sun Q."/>
            <person name="Kim S."/>
        </authorList>
    </citation>
    <scope>NUCLEOTIDE SEQUENCE</scope>
    <source>
        <strain evidence="6">KCTC 42731</strain>
    </source>
</reference>
<evidence type="ECO:0000313" key="7">
    <source>
        <dbReference type="Proteomes" id="UP000623842"/>
    </source>
</evidence>
<keyword evidence="7" id="KW-1185">Reference proteome</keyword>
<reference evidence="6" key="1">
    <citation type="journal article" date="2014" name="Int. J. Syst. Evol. Microbiol.">
        <title>Complete genome sequence of Corynebacterium casei LMG S-19264T (=DSM 44701T), isolated from a smear-ripened cheese.</title>
        <authorList>
            <consortium name="US DOE Joint Genome Institute (JGI-PGF)"/>
            <person name="Walter F."/>
            <person name="Albersmeier A."/>
            <person name="Kalinowski J."/>
            <person name="Ruckert C."/>
        </authorList>
    </citation>
    <scope>NUCLEOTIDE SEQUENCE</scope>
    <source>
        <strain evidence="6">KCTC 42731</strain>
    </source>
</reference>
<dbReference type="CDD" id="cd01949">
    <property type="entry name" value="GGDEF"/>
    <property type="match status" value="1"/>
</dbReference>
<feature type="modified residue" description="4-aspartylphosphate" evidence="3">
    <location>
        <position position="67"/>
    </location>
</feature>
<dbReference type="Pfam" id="PF00990">
    <property type="entry name" value="GGDEF"/>
    <property type="match status" value="1"/>
</dbReference>